<dbReference type="EMBL" id="JH817099">
    <property type="protein sequence ID" value="EKC42931.1"/>
    <property type="molecule type" value="Genomic_DNA"/>
</dbReference>
<sequence length="150" mass="16457">MTKFTALSTSTCSQLTVLLLSHGYTPNGSNAGISYHGIISLTQLWVQAFGIKNGDLSPDLRLTKTIDMPNTTRVMRMCGGGVATTQSLSLMFYGDWILNFIFSHALLDSSTRSPLLLDGAMYEIKEISLEYNISSYLFPDADAKDANFDP</sequence>
<evidence type="ECO:0000313" key="1">
    <source>
        <dbReference type="EMBL" id="EKC42931.1"/>
    </source>
</evidence>
<name>K1S691_MAGGI</name>
<protein>
    <submittedName>
        <fullName evidence="1">Uncharacterized protein</fullName>
    </submittedName>
</protein>
<reference evidence="1" key="1">
    <citation type="journal article" date="2012" name="Nature">
        <title>The oyster genome reveals stress adaptation and complexity of shell formation.</title>
        <authorList>
            <person name="Zhang G."/>
            <person name="Fang X."/>
            <person name="Guo X."/>
            <person name="Li L."/>
            <person name="Luo R."/>
            <person name="Xu F."/>
            <person name="Yang P."/>
            <person name="Zhang L."/>
            <person name="Wang X."/>
            <person name="Qi H."/>
            <person name="Xiong Z."/>
            <person name="Que H."/>
            <person name="Xie Y."/>
            <person name="Holland P.W."/>
            <person name="Paps J."/>
            <person name="Zhu Y."/>
            <person name="Wu F."/>
            <person name="Chen Y."/>
            <person name="Wang J."/>
            <person name="Peng C."/>
            <person name="Meng J."/>
            <person name="Yang L."/>
            <person name="Liu J."/>
            <person name="Wen B."/>
            <person name="Zhang N."/>
            <person name="Huang Z."/>
            <person name="Zhu Q."/>
            <person name="Feng Y."/>
            <person name="Mount A."/>
            <person name="Hedgecock D."/>
            <person name="Xu Z."/>
            <person name="Liu Y."/>
            <person name="Domazet-Loso T."/>
            <person name="Du Y."/>
            <person name="Sun X."/>
            <person name="Zhang S."/>
            <person name="Liu B."/>
            <person name="Cheng P."/>
            <person name="Jiang X."/>
            <person name="Li J."/>
            <person name="Fan D."/>
            <person name="Wang W."/>
            <person name="Fu W."/>
            <person name="Wang T."/>
            <person name="Wang B."/>
            <person name="Zhang J."/>
            <person name="Peng Z."/>
            <person name="Li Y."/>
            <person name="Li N."/>
            <person name="Wang J."/>
            <person name="Chen M."/>
            <person name="He Y."/>
            <person name="Tan F."/>
            <person name="Song X."/>
            <person name="Zheng Q."/>
            <person name="Huang R."/>
            <person name="Yang H."/>
            <person name="Du X."/>
            <person name="Chen L."/>
            <person name="Yang M."/>
            <person name="Gaffney P.M."/>
            <person name="Wang S."/>
            <person name="Luo L."/>
            <person name="She Z."/>
            <person name="Ming Y."/>
            <person name="Huang W."/>
            <person name="Zhang S."/>
            <person name="Huang B."/>
            <person name="Zhang Y."/>
            <person name="Qu T."/>
            <person name="Ni P."/>
            <person name="Miao G."/>
            <person name="Wang J."/>
            <person name="Wang Q."/>
            <person name="Steinberg C.E."/>
            <person name="Wang H."/>
            <person name="Li N."/>
            <person name="Qian L."/>
            <person name="Zhang G."/>
            <person name="Li Y."/>
            <person name="Yang H."/>
            <person name="Liu X."/>
            <person name="Wang J."/>
            <person name="Yin Y."/>
            <person name="Wang J."/>
        </authorList>
    </citation>
    <scope>NUCLEOTIDE SEQUENCE [LARGE SCALE GENOMIC DNA]</scope>
    <source>
        <strain evidence="1">05x7-T-G4-1.051#20</strain>
    </source>
</reference>
<dbReference type="HOGENOM" id="CLU_1742332_0_0_1"/>
<proteinExistence type="predicted"/>
<dbReference type="InParanoid" id="K1S691"/>
<organism evidence="1">
    <name type="scientific">Magallana gigas</name>
    <name type="common">Pacific oyster</name>
    <name type="synonym">Crassostrea gigas</name>
    <dbReference type="NCBI Taxonomy" id="29159"/>
    <lineage>
        <taxon>Eukaryota</taxon>
        <taxon>Metazoa</taxon>
        <taxon>Spiralia</taxon>
        <taxon>Lophotrochozoa</taxon>
        <taxon>Mollusca</taxon>
        <taxon>Bivalvia</taxon>
        <taxon>Autobranchia</taxon>
        <taxon>Pteriomorphia</taxon>
        <taxon>Ostreida</taxon>
        <taxon>Ostreoidea</taxon>
        <taxon>Ostreidae</taxon>
        <taxon>Magallana</taxon>
    </lineage>
</organism>
<accession>K1S691</accession>
<gene>
    <name evidence="1" type="ORF">CGI_10028908</name>
</gene>
<dbReference type="AlphaFoldDB" id="K1S691"/>